<dbReference type="GO" id="GO:0046872">
    <property type="term" value="F:metal ion binding"/>
    <property type="evidence" value="ECO:0007669"/>
    <property type="project" value="UniProtKB-KW"/>
</dbReference>
<keyword evidence="1" id="KW-0479">Metal-binding</keyword>
<dbReference type="EMBL" id="ACPB03025363">
    <property type="status" value="NOT_ANNOTATED_CDS"/>
    <property type="molecule type" value="Genomic_DNA"/>
</dbReference>
<dbReference type="PANTHER" id="PTHR42909">
    <property type="entry name" value="ZGC:136858"/>
    <property type="match status" value="1"/>
</dbReference>
<dbReference type="EMBL" id="ACPB03025361">
    <property type="status" value="NOT_ANNOTATED_CDS"/>
    <property type="molecule type" value="Genomic_DNA"/>
</dbReference>
<dbReference type="InterPro" id="IPR011611">
    <property type="entry name" value="PfkB_dom"/>
</dbReference>
<dbReference type="GO" id="GO:0004730">
    <property type="term" value="F:pseudouridylate synthase activity"/>
    <property type="evidence" value="ECO:0007669"/>
    <property type="project" value="TreeGrafter"/>
</dbReference>
<dbReference type="PANTHER" id="PTHR42909:SF1">
    <property type="entry name" value="CARBOHYDRATE KINASE PFKB DOMAIN-CONTAINING PROTEIN"/>
    <property type="match status" value="1"/>
</dbReference>
<dbReference type="InterPro" id="IPR029056">
    <property type="entry name" value="Ribokinase-like"/>
</dbReference>
<dbReference type="VEuPathDB" id="VectorBase:RPRC009082"/>
<dbReference type="EnsemblMetazoa" id="RPRC009082-RA">
    <property type="protein sequence ID" value="RPRC009082-PA"/>
    <property type="gene ID" value="RPRC009082"/>
</dbReference>
<dbReference type="Proteomes" id="UP000015103">
    <property type="component" value="Unassembled WGS sequence"/>
</dbReference>
<accession>T1HYG2</accession>
<dbReference type="CDD" id="cd01941">
    <property type="entry name" value="YeiC_kinase_like"/>
    <property type="match status" value="1"/>
</dbReference>
<dbReference type="eggNOG" id="KOG3009">
    <property type="taxonomic scope" value="Eukaryota"/>
</dbReference>
<keyword evidence="4" id="KW-1185">Reference proteome</keyword>
<dbReference type="SUPFAM" id="SSF53613">
    <property type="entry name" value="Ribokinase-like"/>
    <property type="match status" value="1"/>
</dbReference>
<dbReference type="STRING" id="13249.T1HYG2"/>
<evidence type="ECO:0000313" key="4">
    <source>
        <dbReference type="Proteomes" id="UP000015103"/>
    </source>
</evidence>
<sequence>MCALSELLSLDGRTLPGKIGQSPGGVGRNVADALGKLYRTPPLLLSAVASDQFGACLLDSLNHIDSTGVVVNDKERTASYTVLVDKFGEAKLAVGDMCIHSVITPSQISKHKDALINAPMIVMDGNLSEEIWFEPTELKKAAKPFSSELWKSITCTSPNLNELITIAKTVGVSGDISGNIDDTDINTLIKLLAHLTIPLAEYIPVIMITLGRNGILMISRVKHDEAIKDNFHSQSKEIFVRYYPAAPQEKLINAVGAGDCAAAGFISGILQGFTEPECVSLGIRAAKQALKSNTAIPQKFDFNFSSRLNAEFTNILI</sequence>
<organism evidence="3 4">
    <name type="scientific">Rhodnius prolixus</name>
    <name type="common">Triatomid bug</name>
    <dbReference type="NCBI Taxonomy" id="13249"/>
    <lineage>
        <taxon>Eukaryota</taxon>
        <taxon>Metazoa</taxon>
        <taxon>Ecdysozoa</taxon>
        <taxon>Arthropoda</taxon>
        <taxon>Hexapoda</taxon>
        <taxon>Insecta</taxon>
        <taxon>Pterygota</taxon>
        <taxon>Neoptera</taxon>
        <taxon>Paraneoptera</taxon>
        <taxon>Hemiptera</taxon>
        <taxon>Heteroptera</taxon>
        <taxon>Panheteroptera</taxon>
        <taxon>Cimicomorpha</taxon>
        <taxon>Reduviidae</taxon>
        <taxon>Triatominae</taxon>
        <taxon>Rhodnius</taxon>
    </lineage>
</organism>
<protein>
    <submittedName>
        <fullName evidence="3">PfkB domain-containing protein</fullName>
    </submittedName>
</protein>
<name>T1HYG2_RHOPR</name>
<dbReference type="GO" id="GO:0005737">
    <property type="term" value="C:cytoplasm"/>
    <property type="evidence" value="ECO:0007669"/>
    <property type="project" value="TreeGrafter"/>
</dbReference>
<dbReference type="OMA" id="GHIMNLM"/>
<dbReference type="AlphaFoldDB" id="T1HYG2"/>
<dbReference type="Pfam" id="PF00294">
    <property type="entry name" value="PfkB"/>
    <property type="match status" value="1"/>
</dbReference>
<proteinExistence type="predicted"/>
<dbReference type="GO" id="GO:0016798">
    <property type="term" value="F:hydrolase activity, acting on glycosyl bonds"/>
    <property type="evidence" value="ECO:0007669"/>
    <property type="project" value="TreeGrafter"/>
</dbReference>
<dbReference type="InParanoid" id="T1HYG2"/>
<feature type="domain" description="Carbohydrate kinase PfkB" evidence="2">
    <location>
        <begin position="16"/>
        <end position="295"/>
    </location>
</feature>
<evidence type="ECO:0000259" key="2">
    <source>
        <dbReference type="Pfam" id="PF00294"/>
    </source>
</evidence>
<evidence type="ECO:0000256" key="1">
    <source>
        <dbReference type="ARBA" id="ARBA00022723"/>
    </source>
</evidence>
<evidence type="ECO:0000313" key="3">
    <source>
        <dbReference type="EnsemblMetazoa" id="RPRC009082-PA"/>
    </source>
</evidence>
<dbReference type="Gene3D" id="3.40.1190.20">
    <property type="match status" value="1"/>
</dbReference>
<dbReference type="EMBL" id="ACPB03025362">
    <property type="status" value="NOT_ANNOTATED_CDS"/>
    <property type="molecule type" value="Genomic_DNA"/>
</dbReference>
<dbReference type="GO" id="GO:0006796">
    <property type="term" value="P:phosphate-containing compound metabolic process"/>
    <property type="evidence" value="ECO:0007669"/>
    <property type="project" value="UniProtKB-ARBA"/>
</dbReference>
<reference evidence="3" key="1">
    <citation type="submission" date="2015-05" db="UniProtKB">
        <authorList>
            <consortium name="EnsemblMetazoa"/>
        </authorList>
    </citation>
    <scope>IDENTIFICATION</scope>
</reference>
<dbReference type="HOGENOM" id="CLU_027634_11_1_1"/>